<reference evidence="3" key="1">
    <citation type="submission" date="2017-01" db="EMBL/GenBank/DDBJ databases">
        <authorList>
            <person name="Varghese N."/>
            <person name="Submissions S."/>
        </authorList>
    </citation>
    <scope>NUCLEOTIDE SEQUENCE [LARGE SCALE GENOMIC DNA]</scope>
    <source>
        <strain evidence="3">type strain: HArc-</strain>
    </source>
</reference>
<evidence type="ECO:0000313" key="2">
    <source>
        <dbReference type="EMBL" id="SIS03077.1"/>
    </source>
</evidence>
<dbReference type="Gene3D" id="2.60.120.200">
    <property type="match status" value="1"/>
</dbReference>
<organism evidence="2 3">
    <name type="scientific">Natronorubrum thiooxidans</name>
    <dbReference type="NCBI Taxonomy" id="308853"/>
    <lineage>
        <taxon>Archaea</taxon>
        <taxon>Methanobacteriati</taxon>
        <taxon>Methanobacteriota</taxon>
        <taxon>Stenosarchaea group</taxon>
        <taxon>Halobacteria</taxon>
        <taxon>Halobacteriales</taxon>
        <taxon>Natrialbaceae</taxon>
        <taxon>Natronorubrum</taxon>
    </lineage>
</organism>
<evidence type="ECO:0000256" key="1">
    <source>
        <dbReference type="SAM" id="MobiDB-lite"/>
    </source>
</evidence>
<proteinExistence type="predicted"/>
<feature type="region of interest" description="Disordered" evidence="1">
    <location>
        <begin position="1"/>
        <end position="26"/>
    </location>
</feature>
<dbReference type="AlphaFoldDB" id="A0A1N7FS28"/>
<name>A0A1N7FS28_9EURY</name>
<dbReference type="Proteomes" id="UP000185936">
    <property type="component" value="Unassembled WGS sequence"/>
</dbReference>
<keyword evidence="3" id="KW-1185">Reference proteome</keyword>
<dbReference type="OrthoDB" id="202036at2157"/>
<feature type="compositionally biased region" description="Basic and acidic residues" evidence="1">
    <location>
        <begin position="1"/>
        <end position="22"/>
    </location>
</feature>
<dbReference type="RefSeq" id="WP_143823894.1">
    <property type="nucleotide sequence ID" value="NZ_FTNR01000008.1"/>
</dbReference>
<protein>
    <submittedName>
        <fullName evidence="2">Uncharacterized protein</fullName>
    </submittedName>
</protein>
<gene>
    <name evidence="2" type="ORF">SAMN05421752_10822</name>
</gene>
<accession>A0A1N7FS28</accession>
<dbReference type="EMBL" id="FTNR01000008">
    <property type="protein sequence ID" value="SIS03077.1"/>
    <property type="molecule type" value="Genomic_DNA"/>
</dbReference>
<evidence type="ECO:0000313" key="3">
    <source>
        <dbReference type="Proteomes" id="UP000185936"/>
    </source>
</evidence>
<sequence>MNGKRLLYDRNDTSQRHGRDGSKGVQRRSFLQKMGVAAAAFTTATNAVSATPSTRPVDSLESDSEAITIDYDQYTQPSEIYDVWTGDETTASFIDTPTTASSQALEMAVKEGDSWGTNAMYSLPENGYGQPTQAYQRIMVRLSDDWTMQPNDVCRIMAMGFNTEAGTAGSGVRGPPAGDNGWSSVICVTNREDPPAGTYRLATYTYHMDYDSGAGEFEVTNAAIPVGEWVSLESYVRMNTHEGGTANHDGVVRYWLDGELAFERENYRWTTTDGQAIEYVGPIVRYGGGEVAPQDQSFRYDEHEISVSTNAAR</sequence>